<gene>
    <name evidence="6" type="ORF">BEP19_15115</name>
</gene>
<evidence type="ECO:0000313" key="6">
    <source>
        <dbReference type="EMBL" id="RKD21010.1"/>
    </source>
</evidence>
<evidence type="ECO:0000256" key="1">
    <source>
        <dbReference type="ARBA" id="ARBA00022475"/>
    </source>
</evidence>
<dbReference type="AlphaFoldDB" id="A0A419SDE3"/>
<evidence type="ECO:0000256" key="5">
    <source>
        <dbReference type="SAM" id="Phobius"/>
    </source>
</evidence>
<keyword evidence="4 5" id="KW-0472">Membrane</keyword>
<dbReference type="InterPro" id="IPR020912">
    <property type="entry name" value="UPF0295"/>
</dbReference>
<dbReference type="RefSeq" id="WP_120191076.1">
    <property type="nucleotide sequence ID" value="NZ_MCHY01000013.1"/>
</dbReference>
<proteinExistence type="predicted"/>
<sequence>MLFTGKLNRMRNYAMLTCFFGIGVMYIGYAGFAGFLGSFFQSMVFMAVFFILGLLCILGSCVFYMYIGMLSSKALQVECPKCNRITKLVGKTDDCMYCRQTLSIDPQYAPKQEAEA</sequence>
<dbReference type="NCBIfam" id="NF002796">
    <property type="entry name" value="PRK02935.1"/>
    <property type="match status" value="1"/>
</dbReference>
<dbReference type="OrthoDB" id="1653848at2"/>
<keyword evidence="3 5" id="KW-1133">Transmembrane helix</keyword>
<name>A0A419SDE3_9BACL</name>
<organism evidence="6 7">
    <name type="scientific">Ammoniphilus oxalaticus</name>
    <dbReference type="NCBI Taxonomy" id="66863"/>
    <lineage>
        <taxon>Bacteria</taxon>
        <taxon>Bacillati</taxon>
        <taxon>Bacillota</taxon>
        <taxon>Bacilli</taxon>
        <taxon>Bacillales</taxon>
        <taxon>Paenibacillaceae</taxon>
        <taxon>Aneurinibacillus group</taxon>
        <taxon>Ammoniphilus</taxon>
    </lineage>
</organism>
<reference evidence="6 7" key="1">
    <citation type="submission" date="2016-08" db="EMBL/GenBank/DDBJ databases">
        <title>Novel Firmicute Genomes.</title>
        <authorList>
            <person name="Poppleton D.I."/>
            <person name="Gribaldo S."/>
        </authorList>
    </citation>
    <scope>NUCLEOTIDE SEQUENCE [LARGE SCALE GENOMIC DNA]</scope>
    <source>
        <strain evidence="6 7">RAOx-1</strain>
    </source>
</reference>
<keyword evidence="1" id="KW-1003">Cell membrane</keyword>
<dbReference type="EMBL" id="MCHY01000013">
    <property type="protein sequence ID" value="RKD21010.1"/>
    <property type="molecule type" value="Genomic_DNA"/>
</dbReference>
<dbReference type="Proteomes" id="UP000284219">
    <property type="component" value="Unassembled WGS sequence"/>
</dbReference>
<evidence type="ECO:0000256" key="3">
    <source>
        <dbReference type="ARBA" id="ARBA00022989"/>
    </source>
</evidence>
<evidence type="ECO:0000256" key="4">
    <source>
        <dbReference type="ARBA" id="ARBA00023136"/>
    </source>
</evidence>
<accession>A0A419SDE3</accession>
<feature type="transmembrane region" description="Helical" evidence="5">
    <location>
        <begin position="44"/>
        <end position="67"/>
    </location>
</feature>
<keyword evidence="2 5" id="KW-0812">Transmembrane</keyword>
<dbReference type="Pfam" id="PF11023">
    <property type="entry name" value="DUF2614"/>
    <property type="match status" value="1"/>
</dbReference>
<evidence type="ECO:0000256" key="2">
    <source>
        <dbReference type="ARBA" id="ARBA00022692"/>
    </source>
</evidence>
<keyword evidence="7" id="KW-1185">Reference proteome</keyword>
<protein>
    <submittedName>
        <fullName evidence="6">Uncharacterized protein</fullName>
    </submittedName>
</protein>
<feature type="transmembrane region" description="Helical" evidence="5">
    <location>
        <begin position="12"/>
        <end position="32"/>
    </location>
</feature>
<comment type="caution">
    <text evidence="6">The sequence shown here is derived from an EMBL/GenBank/DDBJ whole genome shotgun (WGS) entry which is preliminary data.</text>
</comment>
<evidence type="ECO:0000313" key="7">
    <source>
        <dbReference type="Proteomes" id="UP000284219"/>
    </source>
</evidence>